<reference evidence="3" key="1">
    <citation type="journal article" date="2019" name="Int. J. Syst. Evol. Microbiol.">
        <title>The Global Catalogue of Microorganisms (GCM) 10K type strain sequencing project: providing services to taxonomists for standard genome sequencing and annotation.</title>
        <authorList>
            <consortium name="The Broad Institute Genomics Platform"/>
            <consortium name="The Broad Institute Genome Sequencing Center for Infectious Disease"/>
            <person name="Wu L."/>
            <person name="Ma J."/>
        </authorList>
    </citation>
    <scope>NUCLEOTIDE SEQUENCE [LARGE SCALE GENOMIC DNA]</scope>
    <source>
        <strain evidence="3">JCM 17939</strain>
    </source>
</reference>
<dbReference type="EMBL" id="BAABHK010000027">
    <property type="protein sequence ID" value="GAA4639325.1"/>
    <property type="molecule type" value="Genomic_DNA"/>
</dbReference>
<gene>
    <name evidence="2" type="ORF">GCM10023196_100490</name>
</gene>
<evidence type="ECO:0000313" key="2">
    <source>
        <dbReference type="EMBL" id="GAA4639325.1"/>
    </source>
</evidence>
<protein>
    <submittedName>
        <fullName evidence="2">Uncharacterized protein</fullName>
    </submittedName>
</protein>
<feature type="compositionally biased region" description="Basic and acidic residues" evidence="1">
    <location>
        <begin position="135"/>
        <end position="155"/>
    </location>
</feature>
<proteinExistence type="predicted"/>
<evidence type="ECO:0000313" key="3">
    <source>
        <dbReference type="Proteomes" id="UP001501442"/>
    </source>
</evidence>
<name>A0ABP8UTZ7_9ACTN</name>
<dbReference type="Proteomes" id="UP001501442">
    <property type="component" value="Unassembled WGS sequence"/>
</dbReference>
<sequence>MCVGTAAAQGQTKAVVAVRNGKVFGQTVNEATSPPTPTPLTNFTSSFGAVTVACAAVSIQGNANVFVTIRTDTNQLLEVGCTLNNFPTSCGGTVVNLGVIPMGVQEQADFLRRLKARLAAIPGPVKPPSVGHRGAQGDKHPTVDQRAAPKKDGHHPYRPHR</sequence>
<evidence type="ECO:0000256" key="1">
    <source>
        <dbReference type="SAM" id="MobiDB-lite"/>
    </source>
</evidence>
<comment type="caution">
    <text evidence="2">The sequence shown here is derived from an EMBL/GenBank/DDBJ whole genome shotgun (WGS) entry which is preliminary data.</text>
</comment>
<organism evidence="2 3">
    <name type="scientific">Actinoallomurus vinaceus</name>
    <dbReference type="NCBI Taxonomy" id="1080074"/>
    <lineage>
        <taxon>Bacteria</taxon>
        <taxon>Bacillati</taxon>
        <taxon>Actinomycetota</taxon>
        <taxon>Actinomycetes</taxon>
        <taxon>Streptosporangiales</taxon>
        <taxon>Thermomonosporaceae</taxon>
        <taxon>Actinoallomurus</taxon>
    </lineage>
</organism>
<keyword evidence="3" id="KW-1185">Reference proteome</keyword>
<feature type="region of interest" description="Disordered" evidence="1">
    <location>
        <begin position="122"/>
        <end position="161"/>
    </location>
</feature>
<accession>A0ABP8UTZ7</accession>